<name>A0AA42PCC6_STUST</name>
<dbReference type="AlphaFoldDB" id="A0AA42PCC6"/>
<proteinExistence type="predicted"/>
<evidence type="ECO:0000313" key="1">
    <source>
        <dbReference type="EMBL" id="MDH1236509.1"/>
    </source>
</evidence>
<protein>
    <recommendedName>
        <fullName evidence="3">ATP-binding protein</fullName>
    </recommendedName>
</protein>
<dbReference type="SUPFAM" id="SSF52540">
    <property type="entry name" value="P-loop containing nucleoside triphosphate hydrolases"/>
    <property type="match status" value="1"/>
</dbReference>
<organism evidence="1 2">
    <name type="scientific">Stutzerimonas stutzeri</name>
    <name type="common">Pseudomonas stutzeri</name>
    <dbReference type="NCBI Taxonomy" id="316"/>
    <lineage>
        <taxon>Bacteria</taxon>
        <taxon>Pseudomonadati</taxon>
        <taxon>Pseudomonadota</taxon>
        <taxon>Gammaproteobacteria</taxon>
        <taxon>Pseudomonadales</taxon>
        <taxon>Pseudomonadaceae</taxon>
        <taxon>Stutzerimonas</taxon>
    </lineage>
</organism>
<dbReference type="EMBL" id="JAOCAE010000006">
    <property type="protein sequence ID" value="MDH1236509.1"/>
    <property type="molecule type" value="Genomic_DNA"/>
</dbReference>
<accession>A0AA42PCC6</accession>
<dbReference type="RefSeq" id="WP_279641421.1">
    <property type="nucleotide sequence ID" value="NZ_JAOCAE010000006.1"/>
</dbReference>
<comment type="caution">
    <text evidence="1">The sequence shown here is derived from an EMBL/GenBank/DDBJ whole genome shotgun (WGS) entry which is preliminary data.</text>
</comment>
<evidence type="ECO:0000313" key="2">
    <source>
        <dbReference type="Proteomes" id="UP001158500"/>
    </source>
</evidence>
<evidence type="ECO:0008006" key="3">
    <source>
        <dbReference type="Google" id="ProtNLM"/>
    </source>
</evidence>
<dbReference type="Gene3D" id="3.40.50.300">
    <property type="entry name" value="P-loop containing nucleotide triphosphate hydrolases"/>
    <property type="match status" value="1"/>
</dbReference>
<gene>
    <name evidence="1" type="ORF">N5C32_10710</name>
</gene>
<dbReference type="InterPro" id="IPR027417">
    <property type="entry name" value="P-loop_NTPase"/>
</dbReference>
<dbReference type="Proteomes" id="UP001158500">
    <property type="component" value="Unassembled WGS sequence"/>
</dbReference>
<sequence>MKVKLSQAHDMIVQCIKVGLVPIVKGSPAVGKSSIVHQIAKEYGLKVIDLRLAQCDPTDLLGFPNTTNGRGRYVPMETFPIEGDEVPKGYEGWLLFMDEFTSAPRGVQAAAYKLVLDRMVGTHHLHKKVAIVCAGNLETDGAIVEEMSTALESRLIHMEVTVDHIDWCEGWAMKNGIDHRITSFVKFKPGMLYTFSADHTDCTYASPRTWEFANRLVKGKQIGIEDIPLLAGTISEGVAREFRTFTEIYSRLPTLNQMMEQATTLPVPQEPSILFALTGSIAHNANNENTGPLMDFVLRLPIEFQVVTLREMVRRSPELMNHKSVQAWITKNAKELF</sequence>
<reference evidence="1" key="1">
    <citation type="submission" date="2022-09" db="EMBL/GenBank/DDBJ databases">
        <title>Intensive care unit water sources are persistently colonized with multi-drug resistant bacteria and are the site of extensive horizontal gene transfer of antibiotic resistance genes.</title>
        <authorList>
            <person name="Diorio-Toth L."/>
        </authorList>
    </citation>
    <scope>NUCLEOTIDE SEQUENCE</scope>
    <source>
        <strain evidence="1">GD03947</strain>
    </source>
</reference>